<feature type="compositionally biased region" description="Basic and acidic residues" evidence="1">
    <location>
        <begin position="251"/>
        <end position="264"/>
    </location>
</feature>
<feature type="compositionally biased region" description="Basic and acidic residues" evidence="1">
    <location>
        <begin position="219"/>
        <end position="229"/>
    </location>
</feature>
<accession>A0AB34JVF7</accession>
<gene>
    <name evidence="2" type="ORF">AB1Y20_019289</name>
</gene>
<name>A0AB34JVF7_PRYPA</name>
<reference evidence="2 3" key="1">
    <citation type="journal article" date="2024" name="Science">
        <title>Giant polyketide synthase enzymes in the biosynthesis of giant marine polyether toxins.</title>
        <authorList>
            <person name="Fallon T.R."/>
            <person name="Shende V.V."/>
            <person name="Wierzbicki I.H."/>
            <person name="Pendleton A.L."/>
            <person name="Watervoot N.F."/>
            <person name="Auber R.P."/>
            <person name="Gonzalez D.J."/>
            <person name="Wisecaver J.H."/>
            <person name="Moore B.S."/>
        </authorList>
    </citation>
    <scope>NUCLEOTIDE SEQUENCE [LARGE SCALE GENOMIC DNA]</scope>
    <source>
        <strain evidence="2 3">12B1</strain>
    </source>
</reference>
<feature type="compositionally biased region" description="Pro residues" evidence="1">
    <location>
        <begin position="124"/>
        <end position="138"/>
    </location>
</feature>
<feature type="region of interest" description="Disordered" evidence="1">
    <location>
        <begin position="207"/>
        <end position="264"/>
    </location>
</feature>
<dbReference type="EMBL" id="JBGBPQ010000005">
    <property type="protein sequence ID" value="KAL1524394.1"/>
    <property type="molecule type" value="Genomic_DNA"/>
</dbReference>
<protein>
    <submittedName>
        <fullName evidence="2">Uncharacterized protein</fullName>
    </submittedName>
</protein>
<proteinExistence type="predicted"/>
<organism evidence="2 3">
    <name type="scientific">Prymnesium parvum</name>
    <name type="common">Toxic golden alga</name>
    <dbReference type="NCBI Taxonomy" id="97485"/>
    <lineage>
        <taxon>Eukaryota</taxon>
        <taxon>Haptista</taxon>
        <taxon>Haptophyta</taxon>
        <taxon>Prymnesiophyceae</taxon>
        <taxon>Prymnesiales</taxon>
        <taxon>Prymnesiaceae</taxon>
        <taxon>Prymnesium</taxon>
    </lineage>
</organism>
<feature type="region of interest" description="Disordered" evidence="1">
    <location>
        <begin position="1"/>
        <end position="41"/>
    </location>
</feature>
<dbReference type="Proteomes" id="UP001515480">
    <property type="component" value="Unassembled WGS sequence"/>
</dbReference>
<sequence>MQTEVQRLHSGRRPDAAFPPLSGSRSARATPVPRRASDVTGLEGEQYPKEFWLSRRTCLTPSTPISAINSFCCDHGFYIWGLKGKTPAEQRLSLYKMLEENKWPEGYDGLMRALQQPQASRPTRLPPKPPPTAPPQLPPMERRHRKQQQQLDPDVDQLVRVIQQQTEMTQRFQQILTDQRTGAGRAEADDQTMRLIRDHASLTSSLARLEDLRPASARESPRQQSEHPPRSALTPDFGLGSVVRPTGRGGQEQRDTIRAKQETS</sequence>
<dbReference type="AlphaFoldDB" id="A0AB34JVF7"/>
<evidence type="ECO:0000313" key="3">
    <source>
        <dbReference type="Proteomes" id="UP001515480"/>
    </source>
</evidence>
<evidence type="ECO:0000313" key="2">
    <source>
        <dbReference type="EMBL" id="KAL1524394.1"/>
    </source>
</evidence>
<feature type="region of interest" description="Disordered" evidence="1">
    <location>
        <begin position="116"/>
        <end position="154"/>
    </location>
</feature>
<evidence type="ECO:0000256" key="1">
    <source>
        <dbReference type="SAM" id="MobiDB-lite"/>
    </source>
</evidence>
<comment type="caution">
    <text evidence="2">The sequence shown here is derived from an EMBL/GenBank/DDBJ whole genome shotgun (WGS) entry which is preliminary data.</text>
</comment>
<keyword evidence="3" id="KW-1185">Reference proteome</keyword>